<proteinExistence type="inferred from homology"/>
<evidence type="ECO:0000256" key="1">
    <source>
        <dbReference type="ARBA" id="ARBA00007374"/>
    </source>
</evidence>
<dbReference type="GO" id="GO:0005634">
    <property type="term" value="C:nucleus"/>
    <property type="evidence" value="ECO:0007669"/>
    <property type="project" value="TreeGrafter"/>
</dbReference>
<accession>E4X519</accession>
<dbReference type="GO" id="GO:0046854">
    <property type="term" value="P:phosphatidylinositol phosphate biosynthetic process"/>
    <property type="evidence" value="ECO:0007669"/>
    <property type="project" value="TreeGrafter"/>
</dbReference>
<evidence type="ECO:0000313" key="6">
    <source>
        <dbReference type="EMBL" id="CBY18388.1"/>
    </source>
</evidence>
<dbReference type="EMBL" id="FN653025">
    <property type="protein sequence ID" value="CBY18388.1"/>
    <property type="molecule type" value="Genomic_DNA"/>
</dbReference>
<dbReference type="InParanoid" id="E4X519"/>
<dbReference type="InterPro" id="IPR038286">
    <property type="entry name" value="IPK_sf"/>
</dbReference>
<dbReference type="SUPFAM" id="SSF56104">
    <property type="entry name" value="SAICAR synthase-like"/>
    <property type="match status" value="1"/>
</dbReference>
<feature type="compositionally biased region" description="Basic residues" evidence="5">
    <location>
        <begin position="105"/>
        <end position="115"/>
    </location>
</feature>
<dbReference type="GO" id="GO:0000828">
    <property type="term" value="F:inositol hexakisphosphate kinase activity"/>
    <property type="evidence" value="ECO:0007669"/>
    <property type="project" value="TreeGrafter"/>
</dbReference>
<dbReference type="OrthoDB" id="2573163at2759"/>
<keyword evidence="3 4" id="KW-0418">Kinase</keyword>
<dbReference type="Pfam" id="PF03770">
    <property type="entry name" value="IPK"/>
    <property type="match status" value="1"/>
</dbReference>
<evidence type="ECO:0000313" key="7">
    <source>
        <dbReference type="Proteomes" id="UP000001307"/>
    </source>
</evidence>
<dbReference type="FunCoup" id="E4X519">
    <property type="interactions" value="20"/>
</dbReference>
<dbReference type="PANTHER" id="PTHR12400">
    <property type="entry name" value="INOSITOL POLYPHOSPHATE KINASE"/>
    <property type="match status" value="1"/>
</dbReference>
<dbReference type="GO" id="GO:0032958">
    <property type="term" value="P:inositol phosphate biosynthetic process"/>
    <property type="evidence" value="ECO:0007669"/>
    <property type="project" value="InterPro"/>
</dbReference>
<dbReference type="Proteomes" id="UP000001307">
    <property type="component" value="Unassembled WGS sequence"/>
</dbReference>
<name>E4X519_OIKDI</name>
<evidence type="ECO:0000256" key="3">
    <source>
        <dbReference type="ARBA" id="ARBA00022777"/>
    </source>
</evidence>
<protein>
    <recommendedName>
        <fullName evidence="4">Kinase</fullName>
        <ecNumber evidence="4">2.7.-.-</ecNumber>
    </recommendedName>
</protein>
<comment type="similarity">
    <text evidence="1 4">Belongs to the inositol phosphokinase (IPK) family.</text>
</comment>
<dbReference type="Gene3D" id="3.30.470.160">
    <property type="entry name" value="Inositol polyphosphate kinase"/>
    <property type="match status" value="1"/>
</dbReference>
<dbReference type="EC" id="2.7.-.-" evidence="4"/>
<feature type="region of interest" description="Disordered" evidence="5">
    <location>
        <begin position="99"/>
        <end position="135"/>
    </location>
</feature>
<sequence length="372" mass="42877">MEGILKRDRKRTYMTQEDDADQKGVLLKRFAHQVAGRNPLYCIDSKTICKPLNPREAQFYNSRGFVKRLEKFAPRFCGSTVAKIIDKGQIVALAGKSSDSNSCLRHSKHRIRHKSDRSSSDGESSEGDENENFLSPWSDKVHREKRCISIAHRKFEVILLENVTANCQKPVVLDVKVGTRLWYPLDTEDKIGRHVRKAKNTTTQSLGLRLHGLQIYRADEDRFEHWDKHWGRSLSSDSFEKAVFLFINSSHSRLRYPIASALLKHLLLLRRCVESLESYRFPGCSLLLIFDGAAWERLDEQNVNEDNVEDLTRWLNVDNLVSIKMVDFAKATYSGFLHDKIHVGPDQGYLYGLNNLIHIIQSYLDSTSHQHH</sequence>
<evidence type="ECO:0000256" key="5">
    <source>
        <dbReference type="SAM" id="MobiDB-lite"/>
    </source>
</evidence>
<keyword evidence="2 4" id="KW-0808">Transferase</keyword>
<dbReference type="GO" id="GO:0005737">
    <property type="term" value="C:cytoplasm"/>
    <property type="evidence" value="ECO:0007669"/>
    <property type="project" value="TreeGrafter"/>
</dbReference>
<keyword evidence="7" id="KW-1185">Reference proteome</keyword>
<evidence type="ECO:0000256" key="2">
    <source>
        <dbReference type="ARBA" id="ARBA00022679"/>
    </source>
</evidence>
<dbReference type="InterPro" id="IPR005522">
    <property type="entry name" value="IPK"/>
</dbReference>
<reference evidence="6" key="1">
    <citation type="journal article" date="2010" name="Science">
        <title>Plasticity of animal genome architecture unmasked by rapid evolution of a pelagic tunicate.</title>
        <authorList>
            <person name="Denoeud F."/>
            <person name="Henriet S."/>
            <person name="Mungpakdee S."/>
            <person name="Aury J.M."/>
            <person name="Da Silva C."/>
            <person name="Brinkmann H."/>
            <person name="Mikhaleva J."/>
            <person name="Olsen L.C."/>
            <person name="Jubin C."/>
            <person name="Canestro C."/>
            <person name="Bouquet J.M."/>
            <person name="Danks G."/>
            <person name="Poulain J."/>
            <person name="Campsteijn C."/>
            <person name="Adamski M."/>
            <person name="Cross I."/>
            <person name="Yadetie F."/>
            <person name="Muffato M."/>
            <person name="Louis A."/>
            <person name="Butcher S."/>
            <person name="Tsagkogeorga G."/>
            <person name="Konrad A."/>
            <person name="Singh S."/>
            <person name="Jensen M.F."/>
            <person name="Cong E.H."/>
            <person name="Eikeseth-Otteraa H."/>
            <person name="Noel B."/>
            <person name="Anthouard V."/>
            <person name="Porcel B.M."/>
            <person name="Kachouri-Lafond R."/>
            <person name="Nishino A."/>
            <person name="Ugolini M."/>
            <person name="Chourrout P."/>
            <person name="Nishida H."/>
            <person name="Aasland R."/>
            <person name="Huzurbazar S."/>
            <person name="Westhof E."/>
            <person name="Delsuc F."/>
            <person name="Lehrach H."/>
            <person name="Reinhardt R."/>
            <person name="Weissenbach J."/>
            <person name="Roy S.W."/>
            <person name="Artiguenave F."/>
            <person name="Postlethwait J.H."/>
            <person name="Manak J.R."/>
            <person name="Thompson E.M."/>
            <person name="Jaillon O."/>
            <person name="Du Pasquier L."/>
            <person name="Boudinot P."/>
            <person name="Liberles D.A."/>
            <person name="Volff J.N."/>
            <person name="Philippe H."/>
            <person name="Lenhard B."/>
            <person name="Roest Crollius H."/>
            <person name="Wincker P."/>
            <person name="Chourrout D."/>
        </authorList>
    </citation>
    <scope>NUCLEOTIDE SEQUENCE [LARGE SCALE GENOMIC DNA]</scope>
</reference>
<organism evidence="6">
    <name type="scientific">Oikopleura dioica</name>
    <name type="common">Tunicate</name>
    <dbReference type="NCBI Taxonomy" id="34765"/>
    <lineage>
        <taxon>Eukaryota</taxon>
        <taxon>Metazoa</taxon>
        <taxon>Chordata</taxon>
        <taxon>Tunicata</taxon>
        <taxon>Appendicularia</taxon>
        <taxon>Copelata</taxon>
        <taxon>Oikopleuridae</taxon>
        <taxon>Oikopleura</taxon>
    </lineage>
</organism>
<evidence type="ECO:0000256" key="4">
    <source>
        <dbReference type="RuleBase" id="RU363090"/>
    </source>
</evidence>
<gene>
    <name evidence="6" type="ORF">GSOID_T00002244001</name>
</gene>
<dbReference type="AlphaFoldDB" id="E4X519"/>
<dbReference type="PANTHER" id="PTHR12400:SF21">
    <property type="entry name" value="KINASE"/>
    <property type="match status" value="1"/>
</dbReference>